<dbReference type="InterPro" id="IPR003675">
    <property type="entry name" value="Rce1/LyrA-like_dom"/>
</dbReference>
<evidence type="ECO:0000313" key="4">
    <source>
        <dbReference type="Proteomes" id="UP000676996"/>
    </source>
</evidence>
<keyword evidence="1" id="KW-0812">Transmembrane</keyword>
<dbReference type="AlphaFoldDB" id="A0A8T4IIY9"/>
<organism evidence="3 4">
    <name type="scientific">Stakelama marina</name>
    <dbReference type="NCBI Taxonomy" id="2826939"/>
    <lineage>
        <taxon>Bacteria</taxon>
        <taxon>Pseudomonadati</taxon>
        <taxon>Pseudomonadota</taxon>
        <taxon>Alphaproteobacteria</taxon>
        <taxon>Sphingomonadales</taxon>
        <taxon>Sphingomonadaceae</taxon>
        <taxon>Stakelama</taxon>
    </lineage>
</organism>
<gene>
    <name evidence="3" type="ORF">J7S20_06500</name>
</gene>
<feature type="domain" description="CAAX prenyl protease 2/Lysostaphin resistance protein A-like" evidence="2">
    <location>
        <begin position="2"/>
        <end position="60"/>
    </location>
</feature>
<feature type="transmembrane region" description="Helical" evidence="1">
    <location>
        <begin position="24"/>
        <end position="42"/>
    </location>
</feature>
<keyword evidence="3" id="KW-0482">Metalloprotease</keyword>
<proteinExistence type="predicted"/>
<dbReference type="GO" id="GO:0004175">
    <property type="term" value="F:endopeptidase activity"/>
    <property type="evidence" value="ECO:0007669"/>
    <property type="project" value="UniProtKB-ARBA"/>
</dbReference>
<evidence type="ECO:0000259" key="2">
    <source>
        <dbReference type="Pfam" id="PF02517"/>
    </source>
</evidence>
<reference evidence="3" key="1">
    <citation type="submission" date="2021-04" db="EMBL/GenBank/DDBJ databases">
        <title>Ouciella asimina sp. nov., isolated from the surface seawater in the hydrothermal field of Okinawa Trough.</title>
        <authorList>
            <person name="Shuang W."/>
        </authorList>
    </citation>
    <scope>NUCLEOTIDE SEQUENCE</scope>
    <source>
        <strain evidence="3">LXI357</strain>
    </source>
</reference>
<keyword evidence="1" id="KW-1133">Transmembrane helix</keyword>
<dbReference type="GO" id="GO:0080120">
    <property type="term" value="P:CAAX-box protein maturation"/>
    <property type="evidence" value="ECO:0007669"/>
    <property type="project" value="UniProtKB-ARBA"/>
</dbReference>
<keyword evidence="1" id="KW-0472">Membrane</keyword>
<dbReference type="GO" id="GO:0008237">
    <property type="term" value="F:metallopeptidase activity"/>
    <property type="evidence" value="ECO:0007669"/>
    <property type="project" value="UniProtKB-KW"/>
</dbReference>
<dbReference type="EMBL" id="JAGRQC010000002">
    <property type="protein sequence ID" value="MBR0552146.1"/>
    <property type="molecule type" value="Genomic_DNA"/>
</dbReference>
<evidence type="ECO:0000256" key="1">
    <source>
        <dbReference type="SAM" id="Phobius"/>
    </source>
</evidence>
<protein>
    <submittedName>
        <fullName evidence="3">CPBP family intramembrane metalloprotease</fullName>
        <ecNumber evidence="3">3.4.24.-</ecNumber>
    </submittedName>
</protein>
<dbReference type="EC" id="3.4.24.-" evidence="3"/>
<dbReference type="Pfam" id="PF02517">
    <property type="entry name" value="Rce1-like"/>
    <property type="match status" value="1"/>
</dbReference>
<sequence>MLSCAAFGLAHGLGYGDGNYHFDAMLFALTAIPSLLAVWLRLRSGSVVFPVVIHNFGNAIGLII</sequence>
<dbReference type="RefSeq" id="WP_347709229.1">
    <property type="nucleotide sequence ID" value="NZ_JAGRQC010000002.1"/>
</dbReference>
<name>A0A8T4IIY9_9SPHN</name>
<keyword evidence="3" id="KW-0378">Hydrolase</keyword>
<keyword evidence="3" id="KW-0645">Protease</keyword>
<evidence type="ECO:0000313" key="3">
    <source>
        <dbReference type="EMBL" id="MBR0552146.1"/>
    </source>
</evidence>
<comment type="caution">
    <text evidence="3">The sequence shown here is derived from an EMBL/GenBank/DDBJ whole genome shotgun (WGS) entry which is preliminary data.</text>
</comment>
<dbReference type="Proteomes" id="UP000676996">
    <property type="component" value="Unassembled WGS sequence"/>
</dbReference>
<accession>A0A8T4IIY9</accession>
<keyword evidence="4" id="KW-1185">Reference proteome</keyword>